<dbReference type="SUPFAM" id="SSF111331">
    <property type="entry name" value="NAD kinase/diacylglycerol kinase-like"/>
    <property type="match status" value="1"/>
</dbReference>
<dbReference type="GO" id="GO:0003951">
    <property type="term" value="F:NAD+ kinase activity"/>
    <property type="evidence" value="ECO:0007669"/>
    <property type="project" value="InterPro"/>
</dbReference>
<gene>
    <name evidence="1" type="ORF">ACD_80C00167G0020</name>
</gene>
<organism evidence="1">
    <name type="scientific">uncultured bacterium</name>
    <name type="common">gcode 4</name>
    <dbReference type="NCBI Taxonomy" id="1234023"/>
    <lineage>
        <taxon>Bacteria</taxon>
        <taxon>environmental samples</taxon>
    </lineage>
</organism>
<reference evidence="1" key="1">
    <citation type="journal article" date="2012" name="Science">
        <title>Fermentation, hydrogen, and sulfur metabolism in multiple uncultivated bacterial phyla.</title>
        <authorList>
            <person name="Wrighton K.C."/>
            <person name="Thomas B.C."/>
            <person name="Sharon I."/>
            <person name="Miller C.S."/>
            <person name="Castelle C.J."/>
            <person name="VerBerkmoes N.C."/>
            <person name="Wilkins M.J."/>
            <person name="Hettich R.L."/>
            <person name="Lipton M.S."/>
            <person name="Williams K.H."/>
            <person name="Long P.E."/>
            <person name="Banfield J.F."/>
        </authorList>
    </citation>
    <scope>NUCLEOTIDE SEQUENCE [LARGE SCALE GENOMIC DNA]</scope>
</reference>
<dbReference type="InterPro" id="IPR016064">
    <property type="entry name" value="NAD/diacylglycerol_kinase_sf"/>
</dbReference>
<dbReference type="AlphaFoldDB" id="K1XI07"/>
<name>K1XI07_9BACT</name>
<dbReference type="GO" id="GO:0019674">
    <property type="term" value="P:NAD+ metabolic process"/>
    <property type="evidence" value="ECO:0007669"/>
    <property type="project" value="InterPro"/>
</dbReference>
<dbReference type="EMBL" id="AMFJ01036174">
    <property type="protein sequence ID" value="EKD24722.1"/>
    <property type="molecule type" value="Genomic_DNA"/>
</dbReference>
<keyword evidence="1" id="KW-0808">Transferase</keyword>
<proteinExistence type="predicted"/>
<dbReference type="InterPro" id="IPR017438">
    <property type="entry name" value="ATP-NAD_kinase_N"/>
</dbReference>
<evidence type="ECO:0000313" key="1">
    <source>
        <dbReference type="EMBL" id="EKD24722.1"/>
    </source>
</evidence>
<keyword evidence="1" id="KW-0418">Kinase</keyword>
<sequence>MENSKLLYYPILDTMRPKAQEIQQQIQSGLYADLITDDESKANAYLVGWGDGFMLDIVKKNYDFTKSPEENKLFFWINCWTLGFLLNDIPTLDILPTHREDIGTIKAHMMKVEIIKTDTQKEIIYAINDVVIGGNVLDYYKFHIDSQQFKKKFHGTGVMITTALWSSGYRLNNWCPLMPAGSTLWGISGLAALPFDYNIIKPESVTIDIKWRTPVMVGVDGYGGKVDDVANLTISPTTDYAQLAFLKDTSFDSKRMLLVEQKLLRDDI</sequence>
<protein>
    <submittedName>
        <fullName evidence="1">Inorganic polyphosphate/ATP-NAD kinase</fullName>
    </submittedName>
</protein>
<accession>K1XI07</accession>
<dbReference type="InterPro" id="IPR017437">
    <property type="entry name" value="ATP-NAD_kinase_PpnK-typ_C"/>
</dbReference>
<comment type="caution">
    <text evidence="1">The sequence shown here is derived from an EMBL/GenBank/DDBJ whole genome shotgun (WGS) entry which is preliminary data.</text>
</comment>
<dbReference type="Gene3D" id="3.40.50.10330">
    <property type="entry name" value="Probable inorganic polyphosphate/atp-NAD kinase, domain 1"/>
    <property type="match status" value="1"/>
</dbReference>
<dbReference type="Gene3D" id="2.60.200.30">
    <property type="entry name" value="Probable inorganic polyphosphate/atp-NAD kinase, domain 2"/>
    <property type="match status" value="1"/>
</dbReference>